<dbReference type="Proteomes" id="UP000054851">
    <property type="component" value="Unassembled WGS sequence"/>
</dbReference>
<dbReference type="RefSeq" id="WP_157695727.1">
    <property type="nucleotide sequence ID" value="NZ_FCOA02000004.1"/>
</dbReference>
<gene>
    <name evidence="2" type="ORF">AWB79_01970</name>
</gene>
<evidence type="ECO:0000313" key="2">
    <source>
        <dbReference type="EMBL" id="SAK53049.1"/>
    </source>
</evidence>
<protein>
    <submittedName>
        <fullName evidence="2">Uncharacterized protein</fullName>
    </submittedName>
</protein>
<comment type="caution">
    <text evidence="2">The sequence shown here is derived from an EMBL/GenBank/DDBJ whole genome shotgun (WGS) entry which is preliminary data.</text>
</comment>
<proteinExistence type="predicted"/>
<dbReference type="AlphaFoldDB" id="A0A158A5Q7"/>
<evidence type="ECO:0000313" key="3">
    <source>
        <dbReference type="Proteomes" id="UP000054851"/>
    </source>
</evidence>
<sequence>MAVDFCSLPEQMTDEPKPPSPVVWVVLFVVAIAIGIGLTLTLWPKGRSPQCWQFYAWMFGVPSVCWAVLLAGRIHLYETALLQVQSHNTARASTVYDNTVYARRPLFLLARASITPMLDGEDAPVQVAESFESAIQPLDNKPLSLSARVVAGEKSLESKQVRETREVRLHSDLPRDGNSSTAELLEIVFTRLIDEIQPAVDRIPLGVPLEIWLDVQDEVAVAETLDVWQRESSRLNRSTDHPCILKPGESVMALDAWLDDDSHTRFKFVLLISAQIRDDVPANSGEAAVAMLFGWPELSDSLNFEPLAHVHRPVIQSSDHERSVLATALDWGAARPEQIDRAWESGLPEVQHFPVSDSTGFASDIATSNRTSIDEALGHTGAASGWLAIAMAAERAGETTCVQLISTSAQQQPCWLVVRPHQAVTPVSE</sequence>
<dbReference type="STRING" id="1777140.AWB79_01970"/>
<keyword evidence="1" id="KW-0472">Membrane</keyword>
<dbReference type="OrthoDB" id="8577941at2"/>
<organism evidence="2 3">
    <name type="scientific">Caballeronia hypogeia</name>
    <dbReference type="NCBI Taxonomy" id="1777140"/>
    <lineage>
        <taxon>Bacteria</taxon>
        <taxon>Pseudomonadati</taxon>
        <taxon>Pseudomonadota</taxon>
        <taxon>Betaproteobacteria</taxon>
        <taxon>Burkholderiales</taxon>
        <taxon>Burkholderiaceae</taxon>
        <taxon>Caballeronia</taxon>
    </lineage>
</organism>
<keyword evidence="1" id="KW-1133">Transmembrane helix</keyword>
<name>A0A158A5Q7_9BURK</name>
<keyword evidence="3" id="KW-1185">Reference proteome</keyword>
<evidence type="ECO:0000256" key="1">
    <source>
        <dbReference type="SAM" id="Phobius"/>
    </source>
</evidence>
<feature type="transmembrane region" description="Helical" evidence="1">
    <location>
        <begin position="22"/>
        <end position="43"/>
    </location>
</feature>
<accession>A0A158A5Q7</accession>
<dbReference type="EMBL" id="FCOA02000004">
    <property type="protein sequence ID" value="SAK53049.1"/>
    <property type="molecule type" value="Genomic_DNA"/>
</dbReference>
<reference evidence="2" key="1">
    <citation type="submission" date="2016-01" db="EMBL/GenBank/DDBJ databases">
        <authorList>
            <person name="Peeters C."/>
        </authorList>
    </citation>
    <scope>NUCLEOTIDE SEQUENCE</scope>
    <source>
        <strain evidence="2">LMG 29322</strain>
    </source>
</reference>
<keyword evidence="1" id="KW-0812">Transmembrane</keyword>
<feature type="transmembrane region" description="Helical" evidence="1">
    <location>
        <begin position="55"/>
        <end position="76"/>
    </location>
</feature>